<dbReference type="Pfam" id="PF02470">
    <property type="entry name" value="MlaD"/>
    <property type="match status" value="1"/>
</dbReference>
<dbReference type="PANTHER" id="PTHR33371:SF4">
    <property type="entry name" value="INTERMEMBRANE PHOSPHOLIPID TRANSPORT SYSTEM BINDING PROTEIN MLAD"/>
    <property type="match status" value="1"/>
</dbReference>
<dbReference type="OrthoDB" id="9806984at2"/>
<evidence type="ECO:0000259" key="1">
    <source>
        <dbReference type="Pfam" id="PF02470"/>
    </source>
</evidence>
<reference evidence="2" key="1">
    <citation type="submission" date="2008-10" db="EMBL/GenBank/DDBJ databases">
        <title>Complete sequence of Desulfovibrio vulgaris str. 'Miyazaki F'.</title>
        <authorList>
            <person name="Lucas S."/>
            <person name="Copeland A."/>
            <person name="Lapidus A."/>
            <person name="Glavina del Rio T."/>
            <person name="Dalin E."/>
            <person name="Tice H."/>
            <person name="Bruce D."/>
            <person name="Goodwin L."/>
            <person name="Pitluck S."/>
            <person name="Sims D."/>
            <person name="Brettin T."/>
            <person name="Detter J.C."/>
            <person name="Han C."/>
            <person name="Larimer F."/>
            <person name="Land M."/>
            <person name="Hauser L."/>
            <person name="Kyrpides N."/>
            <person name="Mikhailova N."/>
            <person name="Hazen T.C."/>
            <person name="Richardson P."/>
        </authorList>
    </citation>
    <scope>NUCLEOTIDE SEQUENCE</scope>
    <source>
        <strain evidence="2">Miyazaki F</strain>
    </source>
</reference>
<gene>
    <name evidence="2" type="ordered locus">DvMF_0040</name>
</gene>
<dbReference type="STRING" id="883.DvMF_0040"/>
<name>B8DN57_NITV9</name>
<proteinExistence type="predicted"/>
<protein>
    <submittedName>
        <fullName evidence="2">Mammalian cell entry related domain protein</fullName>
    </submittedName>
</protein>
<dbReference type="eggNOG" id="COG1463">
    <property type="taxonomic scope" value="Bacteria"/>
</dbReference>
<dbReference type="KEGG" id="dvm:DvMF_0040"/>
<dbReference type="HOGENOM" id="CLU_013850_2_1_7"/>
<evidence type="ECO:0000313" key="2">
    <source>
        <dbReference type="EMBL" id="ACL07001.1"/>
    </source>
</evidence>
<organism evidence="2">
    <name type="scientific">Nitratidesulfovibrio vulgaris (strain DSM 19637 / Miyazaki F)</name>
    <name type="common">Desulfovibrio vulgaris</name>
    <dbReference type="NCBI Taxonomy" id="883"/>
    <lineage>
        <taxon>Bacteria</taxon>
        <taxon>Pseudomonadati</taxon>
        <taxon>Thermodesulfobacteriota</taxon>
        <taxon>Desulfovibrionia</taxon>
        <taxon>Desulfovibrionales</taxon>
        <taxon>Desulfovibrionaceae</taxon>
        <taxon>Nitratidesulfovibrio</taxon>
    </lineage>
</organism>
<dbReference type="EMBL" id="CP001197">
    <property type="protein sequence ID" value="ACL07001.1"/>
    <property type="molecule type" value="Genomic_DNA"/>
</dbReference>
<feature type="domain" description="Mce/MlaD" evidence="1">
    <location>
        <begin position="39"/>
        <end position="139"/>
    </location>
</feature>
<dbReference type="InterPro" id="IPR003399">
    <property type="entry name" value="Mce/MlaD"/>
</dbReference>
<dbReference type="PANTHER" id="PTHR33371">
    <property type="entry name" value="INTERMEMBRANE PHOSPHOLIPID TRANSPORT SYSTEM BINDING PROTEIN MLAD-RELATED"/>
    <property type="match status" value="1"/>
</dbReference>
<accession>B8DN57</accession>
<dbReference type="AlphaFoldDB" id="B8DN57"/>
<sequence>MARAANKAMLGAFVVGALALLAAAVLLFGSGRFMKDRPQLVLYFKGSVRGLNIGAPVVFRGVPIGSVSEIRLLHNTDTLEFFIPVFIAFEPERILNMKDGGVVERQGDYRVLQQLIDKGLRARLALQSFVTGQLMIEVDFEPGSPLVLRGDGKTPELPTLPSPMEELTRTLQNLPIENIMAQLNEAVAGLNRIVNSPVVEDTASSLNDTLKDVRQLVASVNGQVGPVGQSLAGAAQRYGALAEKLDRQLPDALAQTTQTLKSLAAASTRAEAALAAAHSTIRDDSRTMTEVQQALREMGAAARSLRTLAEYLERHPEALLRGKGDYR</sequence>
<dbReference type="InterPro" id="IPR052336">
    <property type="entry name" value="MlaD_Phospholipid_Transporter"/>
</dbReference>